<evidence type="ECO:0000313" key="2">
    <source>
        <dbReference type="EMBL" id="CAE8609592.1"/>
    </source>
</evidence>
<keyword evidence="1" id="KW-0812">Transmembrane</keyword>
<protein>
    <submittedName>
        <fullName evidence="2">Uncharacterized protein</fullName>
    </submittedName>
</protein>
<gene>
    <name evidence="2" type="ORF">PGLA1383_LOCUS27419</name>
</gene>
<dbReference type="AlphaFoldDB" id="A0A813F5R2"/>
<sequence length="105" mass="10946">MNSRSNARAGTSQPGRLAARRRKPHFFALLVASVVVVAVILSLGGSQAFFLIPSVVPARTTALAGLARAAEGDSAASKPGTRGLPLPQVYARARRGAYISAFRCP</sequence>
<evidence type="ECO:0000256" key="1">
    <source>
        <dbReference type="SAM" id="Phobius"/>
    </source>
</evidence>
<dbReference type="EMBL" id="CAJNNV010024367">
    <property type="protein sequence ID" value="CAE8609592.1"/>
    <property type="molecule type" value="Genomic_DNA"/>
</dbReference>
<organism evidence="2 3">
    <name type="scientific">Polarella glacialis</name>
    <name type="common">Dinoflagellate</name>
    <dbReference type="NCBI Taxonomy" id="89957"/>
    <lineage>
        <taxon>Eukaryota</taxon>
        <taxon>Sar</taxon>
        <taxon>Alveolata</taxon>
        <taxon>Dinophyceae</taxon>
        <taxon>Suessiales</taxon>
        <taxon>Suessiaceae</taxon>
        <taxon>Polarella</taxon>
    </lineage>
</organism>
<comment type="caution">
    <text evidence="2">The sequence shown here is derived from an EMBL/GenBank/DDBJ whole genome shotgun (WGS) entry which is preliminary data.</text>
</comment>
<feature type="transmembrane region" description="Helical" evidence="1">
    <location>
        <begin position="26"/>
        <end position="52"/>
    </location>
</feature>
<evidence type="ECO:0000313" key="3">
    <source>
        <dbReference type="Proteomes" id="UP000654075"/>
    </source>
</evidence>
<keyword evidence="1" id="KW-1133">Transmembrane helix</keyword>
<accession>A0A813F5R2</accession>
<reference evidence="2" key="1">
    <citation type="submission" date="2021-02" db="EMBL/GenBank/DDBJ databases">
        <authorList>
            <person name="Dougan E. K."/>
            <person name="Rhodes N."/>
            <person name="Thang M."/>
            <person name="Chan C."/>
        </authorList>
    </citation>
    <scope>NUCLEOTIDE SEQUENCE</scope>
</reference>
<dbReference type="Proteomes" id="UP000654075">
    <property type="component" value="Unassembled WGS sequence"/>
</dbReference>
<keyword evidence="3" id="KW-1185">Reference proteome</keyword>
<keyword evidence="1" id="KW-0472">Membrane</keyword>
<proteinExistence type="predicted"/>
<name>A0A813F5R2_POLGL</name>